<evidence type="ECO:0000259" key="16">
    <source>
        <dbReference type="Pfam" id="PF02775"/>
    </source>
</evidence>
<keyword evidence="11 14" id="KW-0786">Thiamine pyrophosphate</keyword>
<dbReference type="FunFam" id="3.40.50.1220:FF:000008">
    <property type="entry name" value="Acetolactate synthase"/>
    <property type="match status" value="1"/>
</dbReference>
<dbReference type="Gene3D" id="3.40.50.1220">
    <property type="entry name" value="TPP-binding domain"/>
    <property type="match status" value="1"/>
</dbReference>
<name>A0A1X7ANM0_9GAMM</name>
<protein>
    <recommendedName>
        <fullName evidence="4 14">Acetolactate synthase</fullName>
        <ecNumber evidence="4 14">2.2.1.6</ecNumber>
    </recommendedName>
</protein>
<dbReference type="Proteomes" id="UP000196573">
    <property type="component" value="Unassembled WGS sequence"/>
</dbReference>
<dbReference type="FunFam" id="3.40.50.970:FF:000007">
    <property type="entry name" value="Acetolactate synthase"/>
    <property type="match status" value="1"/>
</dbReference>
<keyword evidence="6" id="KW-0285">Flavoprotein</keyword>
<dbReference type="Pfam" id="PF02776">
    <property type="entry name" value="TPP_enzyme_N"/>
    <property type="match status" value="1"/>
</dbReference>
<evidence type="ECO:0000256" key="6">
    <source>
        <dbReference type="ARBA" id="ARBA00022630"/>
    </source>
</evidence>
<dbReference type="Pfam" id="PF02775">
    <property type="entry name" value="TPP_enzyme_C"/>
    <property type="match status" value="1"/>
</dbReference>
<dbReference type="UniPathway" id="UPA00047">
    <property type="reaction ID" value="UER00055"/>
</dbReference>
<dbReference type="GO" id="GO:0009099">
    <property type="term" value="P:L-valine biosynthetic process"/>
    <property type="evidence" value="ECO:0007669"/>
    <property type="project" value="UniProtKB-UniPathway"/>
</dbReference>
<keyword evidence="7 14" id="KW-0808">Transferase</keyword>
<sequence>MENSSTAENLDDNPLSAEPGLKGADYVVRVLASRGINTVFGYPGGAIMPLYDALYNSPVEHVLCRHEQGAGMAAIGFARASGKTGVCIATSGPGATNLVTALAEAMLDSVPLVALTGQVPTTALGTDAFQEVDMLGMSLSVTKHSFLVSNVEELPEILEQAFQLANSGRPGPVLVDLPKDVLLASCASDPSSNAVADTQPVALPWNLCEQARELISQASRPVLYAGGGVGMANAVEALRFFQQKTGMPSVLTLKGLGAIAPDTTGYLGMLGMHGTRAANLAVQQCDLLVCVGARFDDRVTGRLEGFAPDARVIHLDIDPSEFGKRRQPDVALSGDLNILLPALAVKAPCEEWLKNCEAMRYEFRWRYDAPGETIYAPALLNTLSQQLPDSTVVTCDVGQHQMWVAQHMSFTRPENHLSSGGLGTMGFGLPAAIGAALSRQKQPRQDDLVICVSGDGSIMMNIQELSTARRLNLPVKVVLLDNERLGMVRQWQSLFFEGRHSETVLSDNPDFPALAQAFGIPAQTILHRHEVDDAIQTMLNTDGPYLLHVAIDAEENVWPLVPPGADNHNMLEDI</sequence>
<keyword evidence="8 14" id="KW-0479">Metal-binding</keyword>
<dbReference type="NCBIfam" id="NF006524">
    <property type="entry name" value="PRK08978.1"/>
    <property type="match status" value="1"/>
</dbReference>
<evidence type="ECO:0000256" key="11">
    <source>
        <dbReference type="ARBA" id="ARBA00023052"/>
    </source>
</evidence>
<dbReference type="InterPro" id="IPR012846">
    <property type="entry name" value="Acetolactate_synth_lsu"/>
</dbReference>
<dbReference type="UniPathway" id="UPA00049">
    <property type="reaction ID" value="UER00059"/>
</dbReference>
<evidence type="ECO:0000256" key="4">
    <source>
        <dbReference type="ARBA" id="ARBA00013145"/>
    </source>
</evidence>
<keyword evidence="12 14" id="KW-0100">Branched-chain amino acid biosynthesis</keyword>
<proteinExistence type="inferred from homology"/>
<evidence type="ECO:0000256" key="3">
    <source>
        <dbReference type="ARBA" id="ARBA00007812"/>
    </source>
</evidence>
<comment type="cofactor">
    <cofactor evidence="14">
        <name>Mg(2+)</name>
        <dbReference type="ChEBI" id="CHEBI:18420"/>
    </cofactor>
    <text evidence="14">Binds 1 Mg(2+) ion per subunit.</text>
</comment>
<evidence type="ECO:0000313" key="19">
    <source>
        <dbReference type="Proteomes" id="UP000196573"/>
    </source>
</evidence>
<evidence type="ECO:0000256" key="14">
    <source>
        <dbReference type="RuleBase" id="RU003591"/>
    </source>
</evidence>
<comment type="cofactor">
    <cofactor evidence="14">
        <name>thiamine diphosphate</name>
        <dbReference type="ChEBI" id="CHEBI:58937"/>
    </cofactor>
    <text evidence="14">Binds 1 thiamine pyrophosphate per subunit.</text>
</comment>
<dbReference type="NCBIfam" id="TIGR00118">
    <property type="entry name" value="acolac_lg"/>
    <property type="match status" value="1"/>
</dbReference>
<dbReference type="EC" id="2.2.1.6" evidence="4 14"/>
<keyword evidence="5 14" id="KW-0028">Amino-acid biosynthesis</keyword>
<evidence type="ECO:0000256" key="10">
    <source>
        <dbReference type="ARBA" id="ARBA00022842"/>
    </source>
</evidence>
<feature type="domain" description="Thiamine pyrophosphate enzyme TPP-binding" evidence="16">
    <location>
        <begin position="396"/>
        <end position="549"/>
    </location>
</feature>
<evidence type="ECO:0000259" key="17">
    <source>
        <dbReference type="Pfam" id="PF02776"/>
    </source>
</evidence>
<dbReference type="SUPFAM" id="SSF52518">
    <property type="entry name" value="Thiamin diphosphate-binding fold (THDP-binding)"/>
    <property type="match status" value="2"/>
</dbReference>
<dbReference type="InterPro" id="IPR012000">
    <property type="entry name" value="Thiamin_PyroP_enz_cen_dom"/>
</dbReference>
<feature type="domain" description="Thiamine pyrophosphate enzyme central" evidence="15">
    <location>
        <begin position="209"/>
        <end position="343"/>
    </location>
</feature>
<dbReference type="Pfam" id="PF00205">
    <property type="entry name" value="TPP_enzyme_M"/>
    <property type="match status" value="1"/>
</dbReference>
<dbReference type="GO" id="GO:0050660">
    <property type="term" value="F:flavin adenine dinucleotide binding"/>
    <property type="evidence" value="ECO:0007669"/>
    <property type="project" value="InterPro"/>
</dbReference>
<evidence type="ECO:0000259" key="15">
    <source>
        <dbReference type="Pfam" id="PF00205"/>
    </source>
</evidence>
<feature type="domain" description="Thiamine pyrophosphate enzyme N-terminal TPP-binding" evidence="17">
    <location>
        <begin position="22"/>
        <end position="135"/>
    </location>
</feature>
<dbReference type="InterPro" id="IPR029061">
    <property type="entry name" value="THDP-binding"/>
</dbReference>
<dbReference type="CDD" id="cd02015">
    <property type="entry name" value="TPP_AHAS"/>
    <property type="match status" value="1"/>
</dbReference>
<dbReference type="Gene3D" id="3.40.50.970">
    <property type="match status" value="2"/>
</dbReference>
<evidence type="ECO:0000256" key="13">
    <source>
        <dbReference type="ARBA" id="ARBA00048670"/>
    </source>
</evidence>
<dbReference type="PANTHER" id="PTHR18968:SF142">
    <property type="entry name" value="ACETOLACTATE SYNTHASE"/>
    <property type="match status" value="1"/>
</dbReference>
<dbReference type="InterPro" id="IPR045229">
    <property type="entry name" value="TPP_enz"/>
</dbReference>
<comment type="pathway">
    <text evidence="1 14">Amino-acid biosynthesis; L-isoleucine biosynthesis; L-isoleucine from 2-oxobutanoate: step 1/4.</text>
</comment>
<comment type="pathway">
    <text evidence="2 14">Amino-acid biosynthesis; L-valine biosynthesis; L-valine from pyruvate: step 1/4.</text>
</comment>
<dbReference type="GO" id="GO:0000287">
    <property type="term" value="F:magnesium ion binding"/>
    <property type="evidence" value="ECO:0007669"/>
    <property type="project" value="UniProtKB-UniRule"/>
</dbReference>
<evidence type="ECO:0000256" key="5">
    <source>
        <dbReference type="ARBA" id="ARBA00022605"/>
    </source>
</evidence>
<evidence type="ECO:0000256" key="12">
    <source>
        <dbReference type="ARBA" id="ARBA00023304"/>
    </source>
</evidence>
<dbReference type="InterPro" id="IPR029035">
    <property type="entry name" value="DHS-like_NAD/FAD-binding_dom"/>
</dbReference>
<dbReference type="FunFam" id="3.40.50.970:FF:000016">
    <property type="entry name" value="Acetolactate synthase"/>
    <property type="match status" value="1"/>
</dbReference>
<dbReference type="GO" id="GO:0005948">
    <property type="term" value="C:acetolactate synthase complex"/>
    <property type="evidence" value="ECO:0007669"/>
    <property type="project" value="TreeGrafter"/>
</dbReference>
<dbReference type="AlphaFoldDB" id="A0A1X7ANM0"/>
<dbReference type="InterPro" id="IPR011766">
    <property type="entry name" value="TPP_enzyme_TPP-bd"/>
</dbReference>
<accession>A0A1X7ANM0</accession>
<evidence type="ECO:0000256" key="2">
    <source>
        <dbReference type="ARBA" id="ARBA00005025"/>
    </source>
</evidence>
<keyword evidence="10 14" id="KW-0460">Magnesium</keyword>
<dbReference type="GO" id="GO:0030976">
    <property type="term" value="F:thiamine pyrophosphate binding"/>
    <property type="evidence" value="ECO:0007669"/>
    <property type="project" value="UniProtKB-UniRule"/>
</dbReference>
<evidence type="ECO:0000313" key="18">
    <source>
        <dbReference type="EMBL" id="SMA49679.1"/>
    </source>
</evidence>
<dbReference type="InterPro" id="IPR039368">
    <property type="entry name" value="AHAS_TPP"/>
</dbReference>
<comment type="catalytic activity">
    <reaction evidence="13 14">
        <text>2 pyruvate + H(+) = (2S)-2-acetolactate + CO2</text>
        <dbReference type="Rhea" id="RHEA:25249"/>
        <dbReference type="ChEBI" id="CHEBI:15361"/>
        <dbReference type="ChEBI" id="CHEBI:15378"/>
        <dbReference type="ChEBI" id="CHEBI:16526"/>
        <dbReference type="ChEBI" id="CHEBI:58476"/>
        <dbReference type="EC" id="2.2.1.6"/>
    </reaction>
</comment>
<reference evidence="18 19" key="1">
    <citation type="submission" date="2017-03" db="EMBL/GenBank/DDBJ databases">
        <authorList>
            <person name="Afonso C.L."/>
            <person name="Miller P.J."/>
            <person name="Scott M.A."/>
            <person name="Spackman E."/>
            <person name="Goraichik I."/>
            <person name="Dimitrov K.M."/>
            <person name="Suarez D.L."/>
            <person name="Swayne D.E."/>
        </authorList>
    </citation>
    <scope>NUCLEOTIDE SEQUENCE [LARGE SCALE GENOMIC DNA]</scope>
    <source>
        <strain evidence="18">SB41UT1</strain>
    </source>
</reference>
<gene>
    <name evidence="18" type="primary">ilvG</name>
    <name evidence="18" type="ORF">EHSB41UT_03461</name>
</gene>
<evidence type="ECO:0000256" key="8">
    <source>
        <dbReference type="ARBA" id="ARBA00022723"/>
    </source>
</evidence>
<evidence type="ECO:0000256" key="1">
    <source>
        <dbReference type="ARBA" id="ARBA00004974"/>
    </source>
</evidence>
<dbReference type="SUPFAM" id="SSF52467">
    <property type="entry name" value="DHS-like NAD/FAD-binding domain"/>
    <property type="match status" value="1"/>
</dbReference>
<evidence type="ECO:0000256" key="7">
    <source>
        <dbReference type="ARBA" id="ARBA00022679"/>
    </source>
</evidence>
<dbReference type="InterPro" id="IPR012001">
    <property type="entry name" value="Thiamin_PyroP_enz_TPP-bd_dom"/>
</dbReference>
<dbReference type="CDD" id="cd07035">
    <property type="entry name" value="TPP_PYR_POX_like"/>
    <property type="match status" value="1"/>
</dbReference>
<keyword evidence="9" id="KW-0274">FAD</keyword>
<keyword evidence="19" id="KW-1185">Reference proteome</keyword>
<organism evidence="18 19">
    <name type="scientific">Parendozoicomonas haliclonae</name>
    <dbReference type="NCBI Taxonomy" id="1960125"/>
    <lineage>
        <taxon>Bacteria</taxon>
        <taxon>Pseudomonadati</taxon>
        <taxon>Pseudomonadota</taxon>
        <taxon>Gammaproteobacteria</taxon>
        <taxon>Oceanospirillales</taxon>
        <taxon>Endozoicomonadaceae</taxon>
        <taxon>Parendozoicomonas</taxon>
    </lineage>
</organism>
<dbReference type="GO" id="GO:0003984">
    <property type="term" value="F:acetolactate synthase activity"/>
    <property type="evidence" value="ECO:0007669"/>
    <property type="project" value="UniProtKB-EC"/>
</dbReference>
<evidence type="ECO:0000256" key="9">
    <source>
        <dbReference type="ARBA" id="ARBA00022827"/>
    </source>
</evidence>
<dbReference type="GO" id="GO:0009097">
    <property type="term" value="P:isoleucine biosynthetic process"/>
    <property type="evidence" value="ECO:0007669"/>
    <property type="project" value="UniProtKB-UniPathway"/>
</dbReference>
<dbReference type="PANTHER" id="PTHR18968">
    <property type="entry name" value="THIAMINE PYROPHOSPHATE ENZYMES"/>
    <property type="match status" value="1"/>
</dbReference>
<comment type="similarity">
    <text evidence="3 14">Belongs to the TPP enzyme family.</text>
</comment>
<dbReference type="EMBL" id="FWPT01000008">
    <property type="protein sequence ID" value="SMA49679.1"/>
    <property type="molecule type" value="Genomic_DNA"/>
</dbReference>